<proteinExistence type="predicted"/>
<comment type="caution">
    <text evidence="2">The sequence shown here is derived from an EMBL/GenBank/DDBJ whole genome shotgun (WGS) entry which is preliminary data.</text>
</comment>
<accession>A0A645BMY2</accession>
<dbReference type="AlphaFoldDB" id="A0A645BMY2"/>
<evidence type="ECO:0000313" key="2">
    <source>
        <dbReference type="EMBL" id="MPM66850.1"/>
    </source>
</evidence>
<feature type="compositionally biased region" description="Basic and acidic residues" evidence="1">
    <location>
        <begin position="38"/>
        <end position="48"/>
    </location>
</feature>
<dbReference type="EMBL" id="VSSQ01021334">
    <property type="protein sequence ID" value="MPM66850.1"/>
    <property type="molecule type" value="Genomic_DNA"/>
</dbReference>
<sequence length="55" mass="6588">MTGTKDLCRMKMGYSDTMHVSHYQSMQNEIFSHHPQHHSSDNSLRDDYQNNVKRY</sequence>
<gene>
    <name evidence="2" type="ORF">SDC9_113762</name>
</gene>
<name>A0A645BMY2_9ZZZZ</name>
<evidence type="ECO:0000256" key="1">
    <source>
        <dbReference type="SAM" id="MobiDB-lite"/>
    </source>
</evidence>
<feature type="region of interest" description="Disordered" evidence="1">
    <location>
        <begin position="26"/>
        <end position="55"/>
    </location>
</feature>
<reference evidence="2" key="1">
    <citation type="submission" date="2019-08" db="EMBL/GenBank/DDBJ databases">
        <authorList>
            <person name="Kucharzyk K."/>
            <person name="Murdoch R.W."/>
            <person name="Higgins S."/>
            <person name="Loffler F."/>
        </authorList>
    </citation>
    <scope>NUCLEOTIDE SEQUENCE</scope>
</reference>
<organism evidence="2">
    <name type="scientific">bioreactor metagenome</name>
    <dbReference type="NCBI Taxonomy" id="1076179"/>
    <lineage>
        <taxon>unclassified sequences</taxon>
        <taxon>metagenomes</taxon>
        <taxon>ecological metagenomes</taxon>
    </lineage>
</organism>
<protein>
    <submittedName>
        <fullName evidence="2">Uncharacterized protein</fullName>
    </submittedName>
</protein>